<reference evidence="1" key="1">
    <citation type="submission" date="2021-02" db="EMBL/GenBank/DDBJ databases">
        <title>Genome sequence Cadophora malorum strain M34.</title>
        <authorList>
            <person name="Stefanovic E."/>
            <person name="Vu D."/>
            <person name="Scully C."/>
            <person name="Dijksterhuis J."/>
            <person name="Roader J."/>
            <person name="Houbraken J."/>
        </authorList>
    </citation>
    <scope>NUCLEOTIDE SEQUENCE</scope>
    <source>
        <strain evidence="1">M34</strain>
    </source>
</reference>
<dbReference type="Proteomes" id="UP000664132">
    <property type="component" value="Unassembled WGS sequence"/>
</dbReference>
<evidence type="ECO:0000313" key="1">
    <source>
        <dbReference type="EMBL" id="KAG4414489.1"/>
    </source>
</evidence>
<gene>
    <name evidence="1" type="ORF">IFR04_012366</name>
</gene>
<comment type="caution">
    <text evidence="1">The sequence shown here is derived from an EMBL/GenBank/DDBJ whole genome shotgun (WGS) entry which is preliminary data.</text>
</comment>
<evidence type="ECO:0000313" key="2">
    <source>
        <dbReference type="Proteomes" id="UP000664132"/>
    </source>
</evidence>
<dbReference type="OrthoDB" id="2157530at2759"/>
<keyword evidence="2" id="KW-1185">Reference proteome</keyword>
<dbReference type="InterPro" id="IPR052895">
    <property type="entry name" value="HetReg/Transcr_Mod"/>
</dbReference>
<accession>A0A8H7T6T2</accession>
<proteinExistence type="predicted"/>
<dbReference type="PANTHER" id="PTHR24148:SF64">
    <property type="entry name" value="HETEROKARYON INCOMPATIBILITY DOMAIN-CONTAINING PROTEIN"/>
    <property type="match status" value="1"/>
</dbReference>
<sequence length="469" mass="52843">MQVTSIRGNVAGSSVLSDLFSRPWFTRMWTIQELALSPKATIICGQSEIEWEDLFNGVYFMSHLEHTFSGSNSNESQFASSLKIYGQLRSLIHEVGYTLSDTKISHILTLVHPYNCSYPHDKMYALCGYLTKLGVEELPPVSYNLPAAKVYAEFTKKAMLWDNSLDLLYALGTPRTLVDLPSWSPDWGSFRNHMPILNSPFLASKNSEVRGILFTDNNEALHLPGLIIDTIKARPNTNIPANVEGDSARKHEIFLPNMEQRVKAWQESVDLAAMLDHYPTGQEWTVILYEVFLQGGFIGDSGQVLSKNMGQFNEWLQLLQAYNAGKGTAATNTLITEAVKQALRSPQLSQTYFSEGLIAAPKVMRSRAWNILIAMSVRDGTKHIHHWIHNMTMGKVMFSTERGYLGVGSDLLQGGDQIILIPGLRLPMIIRECGNMKYRFVAPAYVHGIMRGEEWPEEEDNVLSNFEFR</sequence>
<dbReference type="Pfam" id="PF26639">
    <property type="entry name" value="Het-6_barrel"/>
    <property type="match status" value="1"/>
</dbReference>
<evidence type="ECO:0008006" key="3">
    <source>
        <dbReference type="Google" id="ProtNLM"/>
    </source>
</evidence>
<dbReference type="EMBL" id="JAFJYH010000262">
    <property type="protein sequence ID" value="KAG4414489.1"/>
    <property type="molecule type" value="Genomic_DNA"/>
</dbReference>
<dbReference type="PANTHER" id="PTHR24148">
    <property type="entry name" value="ANKYRIN REPEAT DOMAIN-CONTAINING PROTEIN 39 HOMOLOG-RELATED"/>
    <property type="match status" value="1"/>
</dbReference>
<name>A0A8H7T6T2_9HELO</name>
<dbReference type="AlphaFoldDB" id="A0A8H7T6T2"/>
<protein>
    <recommendedName>
        <fullName evidence="3">Heterokaryon incompatibility domain-containing protein</fullName>
    </recommendedName>
</protein>
<organism evidence="1 2">
    <name type="scientific">Cadophora malorum</name>
    <dbReference type="NCBI Taxonomy" id="108018"/>
    <lineage>
        <taxon>Eukaryota</taxon>
        <taxon>Fungi</taxon>
        <taxon>Dikarya</taxon>
        <taxon>Ascomycota</taxon>
        <taxon>Pezizomycotina</taxon>
        <taxon>Leotiomycetes</taxon>
        <taxon>Helotiales</taxon>
        <taxon>Ploettnerulaceae</taxon>
        <taxon>Cadophora</taxon>
    </lineage>
</organism>